<dbReference type="InterPro" id="IPR010502">
    <property type="entry name" value="Carb-bd_dom_fam9"/>
</dbReference>
<dbReference type="EMBL" id="SMLG01000013">
    <property type="protein sequence ID" value="TDE42167.1"/>
    <property type="molecule type" value="Genomic_DNA"/>
</dbReference>
<comment type="caution">
    <text evidence="2">The sequence shown here is derived from an EMBL/GenBank/DDBJ whole genome shotgun (WGS) entry which is preliminary data.</text>
</comment>
<protein>
    <submittedName>
        <fullName evidence="2">Endoxylanase</fullName>
    </submittedName>
</protein>
<proteinExistence type="predicted"/>
<keyword evidence="2" id="KW-0858">Xylan degradation</keyword>
<dbReference type="OrthoDB" id="9801646at2"/>
<dbReference type="Gene3D" id="2.60.40.1190">
    <property type="match status" value="1"/>
</dbReference>
<gene>
    <name evidence="2" type="ORF">E0I26_14695</name>
</gene>
<reference evidence="2 3" key="1">
    <citation type="submission" date="2019-03" db="EMBL/GenBank/DDBJ databases">
        <title>Novel species of Flavobacterium.</title>
        <authorList>
            <person name="Liu Q."/>
            <person name="Xin Y.-H."/>
        </authorList>
    </citation>
    <scope>NUCLEOTIDE SEQUENCE [LARGE SCALE GENOMIC DNA]</scope>
    <source>
        <strain evidence="2 3">LB3P52</strain>
    </source>
</reference>
<dbReference type="Proteomes" id="UP000294814">
    <property type="component" value="Unassembled WGS sequence"/>
</dbReference>
<organism evidence="2 3">
    <name type="scientific">Flavobacterium rhamnosiphilum</name>
    <dbReference type="NCBI Taxonomy" id="2541724"/>
    <lineage>
        <taxon>Bacteria</taxon>
        <taxon>Pseudomonadati</taxon>
        <taxon>Bacteroidota</taxon>
        <taxon>Flavobacteriia</taxon>
        <taxon>Flavobacteriales</taxon>
        <taxon>Flavobacteriaceae</taxon>
        <taxon>Flavobacterium</taxon>
    </lineage>
</organism>
<keyword evidence="2" id="KW-0624">Polysaccharide degradation</keyword>
<dbReference type="GO" id="GO:0045493">
    <property type="term" value="P:xylan catabolic process"/>
    <property type="evidence" value="ECO:0007669"/>
    <property type="project" value="UniProtKB-KW"/>
</dbReference>
<dbReference type="GO" id="GO:0030246">
    <property type="term" value="F:carbohydrate binding"/>
    <property type="evidence" value="ECO:0007669"/>
    <property type="project" value="InterPro"/>
</dbReference>
<sequence length="212" mass="24704">MKEYEVNLIEKKQLNISGNGDDTLWDNAMILTDFCSPWSTEKGTEITFRALWDREKLYFNFTVLDTEIHIEKQDDSIESIGNSDRVELFFRPDNSLNPYYCLEIDTSGRVMDFIAYPNKDFNFNWNWPKDDLVVKSTVNANSFTVEGSISIESLKSFNLIQNNRIETGVFRAKYTKRQNGCFEPNWITWVNPNTETPNFHIASSFGVFVLKE</sequence>
<keyword evidence="2" id="KW-0378">Hydrolase</keyword>
<dbReference type="SUPFAM" id="SSF49344">
    <property type="entry name" value="CBD9-like"/>
    <property type="match status" value="1"/>
</dbReference>
<dbReference type="AlphaFoldDB" id="A0A4R5F4G6"/>
<evidence type="ECO:0000259" key="1">
    <source>
        <dbReference type="Pfam" id="PF06452"/>
    </source>
</evidence>
<dbReference type="Pfam" id="PF06452">
    <property type="entry name" value="CBM9_1"/>
    <property type="match status" value="1"/>
</dbReference>
<keyword evidence="2" id="KW-0119">Carbohydrate metabolism</keyword>
<keyword evidence="3" id="KW-1185">Reference proteome</keyword>
<keyword evidence="2" id="KW-0326">Glycosidase</keyword>
<accession>A0A4R5F4G6</accession>
<evidence type="ECO:0000313" key="2">
    <source>
        <dbReference type="EMBL" id="TDE42167.1"/>
    </source>
</evidence>
<evidence type="ECO:0000313" key="3">
    <source>
        <dbReference type="Proteomes" id="UP000294814"/>
    </source>
</evidence>
<feature type="domain" description="Carbohydrate-binding" evidence="1">
    <location>
        <begin position="16"/>
        <end position="211"/>
    </location>
</feature>
<name>A0A4R5F4G6_9FLAO</name>
<dbReference type="GO" id="GO:0004553">
    <property type="term" value="F:hydrolase activity, hydrolyzing O-glycosyl compounds"/>
    <property type="evidence" value="ECO:0007669"/>
    <property type="project" value="InterPro"/>
</dbReference>